<comment type="caution">
    <text evidence="9">The sequence shown here is derived from an EMBL/GenBank/DDBJ whole genome shotgun (WGS) entry which is preliminary data.</text>
</comment>
<dbReference type="NCBIfam" id="NF000622">
    <property type="entry name" value="PRK00021.3-3"/>
    <property type="match status" value="1"/>
</dbReference>
<feature type="domain" description="Pseudouridine synthase I TruA alpha/beta" evidence="8">
    <location>
        <begin position="128"/>
        <end position="227"/>
    </location>
</feature>
<dbReference type="EMBL" id="BMPF01000001">
    <property type="protein sequence ID" value="GGL27851.1"/>
    <property type="molecule type" value="Genomic_DNA"/>
</dbReference>
<sequence length="270" mass="29239">MRRAFRLAYDGRPFYGFQRQPAVPTVEDAFFDALRALDVLDAGDERPPGYAAAGRTDRGVSARAQTVALDCPDWLTPRALNAELHDAVWAWAHAAVPADFHATHHARYREYVYHLYAPDADAERARAAARTLSGAHDFHNLTSDATGTERDLSLTVDPDGDFLALRARAGGFPRGLVRRLAALVHAVATGATPLSKVERVLGADELDGPEGVPEAAPEPLALVDVGYGDASFETDERAAADTRAFFADERARHRALARVADTVAADLSER</sequence>
<dbReference type="Proteomes" id="UP000628840">
    <property type="component" value="Unassembled WGS sequence"/>
</dbReference>
<dbReference type="InterPro" id="IPR020103">
    <property type="entry name" value="PsdUridine_synth_cat_dom_sf"/>
</dbReference>
<dbReference type="RefSeq" id="WP_188879682.1">
    <property type="nucleotide sequence ID" value="NZ_BMPF01000001.1"/>
</dbReference>
<proteinExistence type="inferred from homology"/>
<evidence type="ECO:0000259" key="8">
    <source>
        <dbReference type="Pfam" id="PF01416"/>
    </source>
</evidence>
<comment type="function">
    <text evidence="4">Formation of pseudouridine at positions 38, 39 and 40 in the anticodon stem and loop of transfer RNAs.</text>
</comment>
<protein>
    <recommendedName>
        <fullName evidence="4">tRNA pseudouridine synthase A</fullName>
        <ecNumber evidence="4">5.4.99.12</ecNumber>
    </recommendedName>
    <alternativeName>
        <fullName evidence="4">tRNA pseudouridine(38-40) synthase</fullName>
    </alternativeName>
    <alternativeName>
        <fullName evidence="4">tRNA pseudouridylate synthase I</fullName>
    </alternativeName>
    <alternativeName>
        <fullName evidence="4">tRNA-uridine isomerase I</fullName>
    </alternativeName>
</protein>
<comment type="similarity">
    <text evidence="1 4 7">Belongs to the tRNA pseudouridine synthase TruA family.</text>
</comment>
<keyword evidence="3 4" id="KW-0413">Isomerase</keyword>
<keyword evidence="2 4" id="KW-0819">tRNA processing</keyword>
<dbReference type="InterPro" id="IPR020094">
    <property type="entry name" value="TruA/RsuA/RluB/E/F_N"/>
</dbReference>
<dbReference type="InterPro" id="IPR001406">
    <property type="entry name" value="PsdUridine_synth_TruA"/>
</dbReference>
<feature type="binding site" evidence="4 6">
    <location>
        <position position="111"/>
    </location>
    <ligand>
        <name>substrate</name>
    </ligand>
</feature>
<dbReference type="SUPFAM" id="SSF55120">
    <property type="entry name" value="Pseudouridine synthase"/>
    <property type="match status" value="1"/>
</dbReference>
<dbReference type="GO" id="GO:0031119">
    <property type="term" value="P:tRNA pseudouridine synthesis"/>
    <property type="evidence" value="ECO:0007669"/>
    <property type="project" value="UniProtKB-UniRule"/>
</dbReference>
<evidence type="ECO:0000313" key="9">
    <source>
        <dbReference type="EMBL" id="GGL27851.1"/>
    </source>
</evidence>
<accession>A0A830F0C9</accession>
<dbReference type="EC" id="5.4.99.12" evidence="4"/>
<evidence type="ECO:0000256" key="5">
    <source>
        <dbReference type="PIRSR" id="PIRSR001430-1"/>
    </source>
</evidence>
<evidence type="ECO:0000256" key="4">
    <source>
        <dbReference type="HAMAP-Rule" id="MF_00171"/>
    </source>
</evidence>
<dbReference type="OrthoDB" id="25720at2157"/>
<dbReference type="PIRSF" id="PIRSF001430">
    <property type="entry name" value="tRNA_psdUrid_synth"/>
    <property type="match status" value="1"/>
</dbReference>
<feature type="active site" description="Nucleophile" evidence="4 5">
    <location>
        <position position="57"/>
    </location>
</feature>
<keyword evidence="10" id="KW-1185">Reference proteome</keyword>
<dbReference type="PANTHER" id="PTHR11142">
    <property type="entry name" value="PSEUDOURIDYLATE SYNTHASE"/>
    <property type="match status" value="1"/>
</dbReference>
<dbReference type="GO" id="GO:0160147">
    <property type="term" value="F:tRNA pseudouridine(38-40) synthase activity"/>
    <property type="evidence" value="ECO:0007669"/>
    <property type="project" value="UniProtKB-EC"/>
</dbReference>
<organism evidence="9 10">
    <name type="scientific">Halarchaeum grantii</name>
    <dbReference type="NCBI Taxonomy" id="1193105"/>
    <lineage>
        <taxon>Archaea</taxon>
        <taxon>Methanobacteriati</taxon>
        <taxon>Methanobacteriota</taxon>
        <taxon>Stenosarchaea group</taxon>
        <taxon>Halobacteria</taxon>
        <taxon>Halobacteriales</taxon>
        <taxon>Halobacteriaceae</taxon>
    </lineage>
</organism>
<dbReference type="GO" id="GO:0003723">
    <property type="term" value="F:RNA binding"/>
    <property type="evidence" value="ECO:0007669"/>
    <property type="project" value="InterPro"/>
</dbReference>
<gene>
    <name evidence="4" type="primary">truA</name>
    <name evidence="9" type="ORF">GCM10009037_09300</name>
</gene>
<dbReference type="Gene3D" id="3.30.70.660">
    <property type="entry name" value="Pseudouridine synthase I, catalytic domain, C-terminal subdomain"/>
    <property type="match status" value="1"/>
</dbReference>
<dbReference type="PANTHER" id="PTHR11142:SF0">
    <property type="entry name" value="TRNA PSEUDOURIDINE SYNTHASE-LIKE 1"/>
    <property type="match status" value="1"/>
</dbReference>
<evidence type="ECO:0000256" key="1">
    <source>
        <dbReference type="ARBA" id="ARBA00009375"/>
    </source>
</evidence>
<dbReference type="AlphaFoldDB" id="A0A830F0C9"/>
<dbReference type="InterPro" id="IPR020095">
    <property type="entry name" value="PsdUridine_synth_TruA_C"/>
</dbReference>
<evidence type="ECO:0000256" key="2">
    <source>
        <dbReference type="ARBA" id="ARBA00022694"/>
    </source>
</evidence>
<dbReference type="Pfam" id="PF01416">
    <property type="entry name" value="PseudoU_synth_1"/>
    <property type="match status" value="1"/>
</dbReference>
<evidence type="ECO:0000256" key="6">
    <source>
        <dbReference type="PIRSR" id="PIRSR001430-2"/>
    </source>
</evidence>
<evidence type="ECO:0000256" key="3">
    <source>
        <dbReference type="ARBA" id="ARBA00023235"/>
    </source>
</evidence>
<comment type="caution">
    <text evidence="4">Lacks conserved residue(s) required for the propagation of feature annotation.</text>
</comment>
<comment type="catalytic activity">
    <reaction evidence="4 7">
        <text>uridine(38/39/40) in tRNA = pseudouridine(38/39/40) in tRNA</text>
        <dbReference type="Rhea" id="RHEA:22376"/>
        <dbReference type="Rhea" id="RHEA-COMP:10085"/>
        <dbReference type="Rhea" id="RHEA-COMP:10087"/>
        <dbReference type="ChEBI" id="CHEBI:65314"/>
        <dbReference type="ChEBI" id="CHEBI:65315"/>
        <dbReference type="EC" id="5.4.99.12"/>
    </reaction>
</comment>
<reference evidence="9 10" key="1">
    <citation type="journal article" date="2019" name="Int. J. Syst. Evol. Microbiol.">
        <title>The Global Catalogue of Microorganisms (GCM) 10K type strain sequencing project: providing services to taxonomists for standard genome sequencing and annotation.</title>
        <authorList>
            <consortium name="The Broad Institute Genomics Platform"/>
            <consortium name="The Broad Institute Genome Sequencing Center for Infectious Disease"/>
            <person name="Wu L."/>
            <person name="Ma J."/>
        </authorList>
    </citation>
    <scope>NUCLEOTIDE SEQUENCE [LARGE SCALE GENOMIC DNA]</scope>
    <source>
        <strain evidence="9 10">JCM 19585</strain>
    </source>
</reference>
<dbReference type="HAMAP" id="MF_00171">
    <property type="entry name" value="TruA"/>
    <property type="match status" value="1"/>
</dbReference>
<evidence type="ECO:0000256" key="7">
    <source>
        <dbReference type="RuleBase" id="RU003792"/>
    </source>
</evidence>
<name>A0A830F0C9_9EURY</name>
<dbReference type="Gene3D" id="3.30.70.580">
    <property type="entry name" value="Pseudouridine synthase I, catalytic domain, N-terminal subdomain"/>
    <property type="match status" value="1"/>
</dbReference>
<evidence type="ECO:0000313" key="10">
    <source>
        <dbReference type="Proteomes" id="UP000628840"/>
    </source>
</evidence>
<dbReference type="InterPro" id="IPR020097">
    <property type="entry name" value="PsdUridine_synth_TruA_a/b_dom"/>
</dbReference>